<protein>
    <submittedName>
        <fullName evidence="14">Outer membrane receptor protein involved in Fe transport</fullName>
    </submittedName>
</protein>
<feature type="domain" description="TonB-dependent receptor-like beta-barrel" evidence="12">
    <location>
        <begin position="370"/>
        <end position="737"/>
    </location>
</feature>
<dbReference type="EMBL" id="SOAG01000033">
    <property type="protein sequence ID" value="TDS52071.1"/>
    <property type="molecule type" value="Genomic_DNA"/>
</dbReference>
<dbReference type="GO" id="GO:0015344">
    <property type="term" value="F:siderophore uptake transmembrane transporter activity"/>
    <property type="evidence" value="ECO:0007669"/>
    <property type="project" value="TreeGrafter"/>
</dbReference>
<evidence type="ECO:0000256" key="3">
    <source>
        <dbReference type="ARBA" id="ARBA00022452"/>
    </source>
</evidence>
<keyword evidence="2 10" id="KW-0813">Transport</keyword>
<evidence type="ECO:0000256" key="6">
    <source>
        <dbReference type="ARBA" id="ARBA00023077"/>
    </source>
</evidence>
<evidence type="ECO:0000313" key="15">
    <source>
        <dbReference type="Proteomes" id="UP000295215"/>
    </source>
</evidence>
<evidence type="ECO:0000256" key="5">
    <source>
        <dbReference type="ARBA" id="ARBA00022729"/>
    </source>
</evidence>
<name>A0A4R7EN58_9FLAO</name>
<organism evidence="14 15">
    <name type="scientific">Myroides indicus</name>
    <dbReference type="NCBI Taxonomy" id="1323422"/>
    <lineage>
        <taxon>Bacteria</taxon>
        <taxon>Pseudomonadati</taxon>
        <taxon>Bacteroidota</taxon>
        <taxon>Flavobacteriia</taxon>
        <taxon>Flavobacteriales</taxon>
        <taxon>Flavobacteriaceae</taxon>
        <taxon>Myroides</taxon>
    </lineage>
</organism>
<evidence type="ECO:0000256" key="10">
    <source>
        <dbReference type="PROSITE-ProRule" id="PRU01360"/>
    </source>
</evidence>
<dbReference type="PANTHER" id="PTHR30069:SF29">
    <property type="entry name" value="HEMOGLOBIN AND HEMOGLOBIN-HAPTOGLOBIN-BINDING PROTEIN 1-RELATED"/>
    <property type="match status" value="1"/>
</dbReference>
<evidence type="ECO:0000259" key="13">
    <source>
        <dbReference type="Pfam" id="PF07715"/>
    </source>
</evidence>
<dbReference type="InterPro" id="IPR010917">
    <property type="entry name" value="TonB_rcpt_CS"/>
</dbReference>
<dbReference type="InterPro" id="IPR012910">
    <property type="entry name" value="Plug_dom"/>
</dbReference>
<dbReference type="PROSITE" id="PS52016">
    <property type="entry name" value="TONB_DEPENDENT_REC_3"/>
    <property type="match status" value="1"/>
</dbReference>
<evidence type="ECO:0000259" key="12">
    <source>
        <dbReference type="Pfam" id="PF00593"/>
    </source>
</evidence>
<evidence type="ECO:0000256" key="2">
    <source>
        <dbReference type="ARBA" id="ARBA00022448"/>
    </source>
</evidence>
<dbReference type="CDD" id="cd01347">
    <property type="entry name" value="ligand_gated_channel"/>
    <property type="match status" value="1"/>
</dbReference>
<dbReference type="AlphaFoldDB" id="A0A4R7EN58"/>
<keyword evidence="3 10" id="KW-1134">Transmembrane beta strand</keyword>
<comment type="similarity">
    <text evidence="10 11">Belongs to the TonB-dependent receptor family.</text>
</comment>
<proteinExistence type="inferred from homology"/>
<evidence type="ECO:0000256" key="11">
    <source>
        <dbReference type="RuleBase" id="RU003357"/>
    </source>
</evidence>
<dbReference type="InterPro" id="IPR039426">
    <property type="entry name" value="TonB-dep_rcpt-like"/>
</dbReference>
<keyword evidence="15" id="KW-1185">Reference proteome</keyword>
<keyword evidence="4 10" id="KW-0812">Transmembrane</keyword>
<gene>
    <name evidence="14" type="ORF">C8P70_1335</name>
</gene>
<dbReference type="GO" id="GO:0009279">
    <property type="term" value="C:cell outer membrane"/>
    <property type="evidence" value="ECO:0007669"/>
    <property type="project" value="UniProtKB-SubCell"/>
</dbReference>
<dbReference type="Gene3D" id="2.170.130.10">
    <property type="entry name" value="TonB-dependent receptor, plug domain"/>
    <property type="match status" value="1"/>
</dbReference>
<keyword evidence="8 14" id="KW-0675">Receptor</keyword>
<dbReference type="Pfam" id="PF00593">
    <property type="entry name" value="TonB_dep_Rec_b-barrel"/>
    <property type="match status" value="1"/>
</dbReference>
<dbReference type="OrthoDB" id="9764669at2"/>
<dbReference type="Gene3D" id="2.40.170.20">
    <property type="entry name" value="TonB-dependent receptor, beta-barrel domain"/>
    <property type="match status" value="1"/>
</dbReference>
<keyword evidence="9 10" id="KW-0998">Cell outer membrane</keyword>
<evidence type="ECO:0000256" key="7">
    <source>
        <dbReference type="ARBA" id="ARBA00023136"/>
    </source>
</evidence>
<accession>A0A4R7EN58</accession>
<dbReference type="PANTHER" id="PTHR30069">
    <property type="entry name" value="TONB-DEPENDENT OUTER MEMBRANE RECEPTOR"/>
    <property type="match status" value="1"/>
</dbReference>
<dbReference type="InterPro" id="IPR036942">
    <property type="entry name" value="Beta-barrel_TonB_sf"/>
</dbReference>
<evidence type="ECO:0000256" key="8">
    <source>
        <dbReference type="ARBA" id="ARBA00023170"/>
    </source>
</evidence>
<keyword evidence="6 11" id="KW-0798">TonB box</keyword>
<reference evidence="14 15" key="1">
    <citation type="submission" date="2019-03" db="EMBL/GenBank/DDBJ databases">
        <title>Genomic Encyclopedia of Archaeal and Bacterial Type Strains, Phase II (KMG-II): from individual species to whole genera.</title>
        <authorList>
            <person name="Goeker M."/>
        </authorList>
    </citation>
    <scope>NUCLEOTIDE SEQUENCE [LARGE SCALE GENOMIC DNA]</scope>
    <source>
        <strain evidence="14 15">DSM 28213</strain>
    </source>
</reference>
<dbReference type="InterPro" id="IPR037066">
    <property type="entry name" value="Plug_dom_sf"/>
</dbReference>
<evidence type="ECO:0000256" key="9">
    <source>
        <dbReference type="ARBA" id="ARBA00023237"/>
    </source>
</evidence>
<feature type="domain" description="TonB-dependent receptor plug" evidence="13">
    <location>
        <begin position="122"/>
        <end position="226"/>
    </location>
</feature>
<evidence type="ECO:0000256" key="1">
    <source>
        <dbReference type="ARBA" id="ARBA00004571"/>
    </source>
</evidence>
<dbReference type="PROSITE" id="PS01156">
    <property type="entry name" value="TONB_DEPENDENT_REC_2"/>
    <property type="match status" value="1"/>
</dbReference>
<dbReference type="Proteomes" id="UP000295215">
    <property type="component" value="Unassembled WGS sequence"/>
</dbReference>
<comment type="subcellular location">
    <subcellularLocation>
        <location evidence="1 10">Cell outer membrane</location>
        <topology evidence="1 10">Multi-pass membrane protein</topology>
    </subcellularLocation>
</comment>
<keyword evidence="7 10" id="KW-0472">Membrane</keyword>
<dbReference type="InterPro" id="IPR000531">
    <property type="entry name" value="Beta-barrel_TonB"/>
</dbReference>
<dbReference type="Pfam" id="PF07715">
    <property type="entry name" value="Plug"/>
    <property type="match status" value="1"/>
</dbReference>
<sequence>MYNLSPIYLKLLLTTFLLCFFFTTNAQQRLIKIIDSETLSPISSAKLVLTDNPHQPFYTDDQGKIILTETGNLSFYIEAFQYQIVTETLSANESTKTITMIPDNKIIGNIVITASSTGIKRIKDTPILIQIISGTKITESGFTGIQDALMNEIPGMNFQKVGFGTDINVAGLDARNILFLIDGEKLTGEMAGNLDYQRFNIHSIDHIEIIKGASSILYGSMASGAVINLITKKTDQKFSFTAGVRYGERNQKNYKNPKKSDFLYMYEKNVDKPNLQSWISMGSNLGKVTLQTDIQYTSTDAYYLFQSGYDEKTFRKNPEIGLMQDTVVRSYIERPPLGIEGDEFVNISQKIYYDPLENLHFQAYGTYFFMNTYDLIQDLIFNQTEDFSGGFKADYTFKNIGQLSASIHTDHYKRFKRHERIDEQKKLYDSKLLQPRLKFTSRYFNKHEFTLGIEQNVEKLISDRFGRKGTLTERESKEIETYIQDEYSGVNNTKIALGLRTSYNELFGTNISPKFSVKYDLTDELGLRFNYASGYRIPTIKEKFFDWDHLGMFQIVGNPDLKPEKNNYFSLSTEFQSNGIFINFNAYANYFRDKIEGVWRVFEFQYNFEYQNLNKSNIRGFDVLGKGKINNSFGINWSYSYVNVSKTNGVQLNTASPHNANIQFEYSFKRQNYNLKASLSTNLIGAKKFNVQDKLMINSKPTDTYFEVDLPTYSMTNLVVNQTFYNHYKLTLGADNIFNYKPSLLGAGVSMFNIPATPGRRVFVQFEYKF</sequence>
<dbReference type="SUPFAM" id="SSF56935">
    <property type="entry name" value="Porins"/>
    <property type="match status" value="1"/>
</dbReference>
<keyword evidence="5" id="KW-0732">Signal</keyword>
<evidence type="ECO:0000313" key="14">
    <source>
        <dbReference type="EMBL" id="TDS52071.1"/>
    </source>
</evidence>
<comment type="caution">
    <text evidence="14">The sequence shown here is derived from an EMBL/GenBank/DDBJ whole genome shotgun (WGS) entry which is preliminary data.</text>
</comment>
<dbReference type="GO" id="GO:0044718">
    <property type="term" value="P:siderophore transmembrane transport"/>
    <property type="evidence" value="ECO:0007669"/>
    <property type="project" value="TreeGrafter"/>
</dbReference>
<evidence type="ECO:0000256" key="4">
    <source>
        <dbReference type="ARBA" id="ARBA00022692"/>
    </source>
</evidence>